<accession>A0ABS2U2X0</accession>
<proteinExistence type="predicted"/>
<evidence type="ECO:0000313" key="2">
    <source>
        <dbReference type="Proteomes" id="UP000749040"/>
    </source>
</evidence>
<protein>
    <submittedName>
        <fullName evidence="1">Uncharacterized protein</fullName>
    </submittedName>
</protein>
<keyword evidence="2" id="KW-1185">Reference proteome</keyword>
<dbReference type="Proteomes" id="UP000749040">
    <property type="component" value="Unassembled WGS sequence"/>
</dbReference>
<dbReference type="EMBL" id="JADKYB010000030">
    <property type="protein sequence ID" value="MBM9509938.1"/>
    <property type="molecule type" value="Genomic_DNA"/>
</dbReference>
<name>A0ABS2U2X0_9ACTN</name>
<comment type="caution">
    <text evidence="1">The sequence shown here is derived from an EMBL/GenBank/DDBJ whole genome shotgun (WGS) entry which is preliminary data.</text>
</comment>
<organism evidence="1 2">
    <name type="scientific">Actinacidiphila acididurans</name>
    <dbReference type="NCBI Taxonomy" id="2784346"/>
    <lineage>
        <taxon>Bacteria</taxon>
        <taxon>Bacillati</taxon>
        <taxon>Actinomycetota</taxon>
        <taxon>Actinomycetes</taxon>
        <taxon>Kitasatosporales</taxon>
        <taxon>Streptomycetaceae</taxon>
        <taxon>Actinacidiphila</taxon>
    </lineage>
</organism>
<sequence>MDFRDATRIATAELTPQPWDYTDSTGTTLTVIPAGLREGPGRAEVMIRATKSHANATEIGITTTDLPALLDALEQPVTRPWQHVPHWPDGTAQRWVLDGLTLTPDGDGFLVGVQEDFGDGDMRCADVRVPEAQRLPLASALRRAYDVARGWEN</sequence>
<gene>
    <name evidence="1" type="ORF">ITX44_36370</name>
</gene>
<evidence type="ECO:0000313" key="1">
    <source>
        <dbReference type="EMBL" id="MBM9509938.1"/>
    </source>
</evidence>
<reference evidence="1 2" key="1">
    <citation type="submission" date="2021-01" db="EMBL/GenBank/DDBJ databases">
        <title>Streptomyces acididurans sp. nov., isolated from a peat swamp forest soil.</title>
        <authorList>
            <person name="Chantavorakit T."/>
            <person name="Duangmal K."/>
        </authorList>
    </citation>
    <scope>NUCLEOTIDE SEQUENCE [LARGE SCALE GENOMIC DNA]</scope>
    <source>
        <strain evidence="1 2">KK5PA1</strain>
    </source>
</reference>
<dbReference type="RefSeq" id="WP_205363514.1">
    <property type="nucleotide sequence ID" value="NZ_JADKYB010000030.1"/>
</dbReference>